<dbReference type="SUPFAM" id="SSF51306">
    <property type="entry name" value="LexA/Signal peptidase"/>
    <property type="match status" value="1"/>
</dbReference>
<proteinExistence type="predicted"/>
<keyword evidence="2" id="KW-0378">Hydrolase</keyword>
<comment type="caution">
    <text evidence="2">The sequence shown here is derived from an EMBL/GenBank/DDBJ whole genome shotgun (WGS) entry which is preliminary data.</text>
</comment>
<dbReference type="GO" id="GO:0006465">
    <property type="term" value="P:signal peptide processing"/>
    <property type="evidence" value="ECO:0007669"/>
    <property type="project" value="InterPro"/>
</dbReference>
<dbReference type="RefSeq" id="WP_202902881.1">
    <property type="nucleotide sequence ID" value="NZ_JFYZ01000034.1"/>
</dbReference>
<reference evidence="2 3" key="1">
    <citation type="submission" date="2014-03" db="EMBL/GenBank/DDBJ databases">
        <title>Whole genome sequence of Novosphingobium resinovorum KF1.</title>
        <authorList>
            <person name="Gan H.M."/>
            <person name="Gan H.Y."/>
            <person name="Chew T.H."/>
            <person name="Savka M.A."/>
        </authorList>
    </citation>
    <scope>NUCLEOTIDE SEQUENCE [LARGE SCALE GENOMIC DNA]</scope>
    <source>
        <strain evidence="2 3">KF1</strain>
    </source>
</reference>
<dbReference type="InterPro" id="IPR036286">
    <property type="entry name" value="LexA/Signal_pep-like_sf"/>
</dbReference>
<protein>
    <submittedName>
        <fullName evidence="2">Type IV secretory pathway protease TraF-like protein</fullName>
    </submittedName>
</protein>
<dbReference type="InterPro" id="IPR019533">
    <property type="entry name" value="Peptidase_S26"/>
</dbReference>
<name>A0A031JPJ9_9SPHN</name>
<gene>
    <name evidence="2" type="ORF">BV97_04446</name>
</gene>
<sequence length="187" mass="20133">MSALLSDKGETAMVPARAAPAWRPRKHLWTALGILSVGTVVLGAIADWRDRHAFLINTSESLPNWAFLIDRGRLPARGDYVFFDPPATALVHRHFGARPAMFGKLVYGLPGDVVSHSGNDVLIGGRMVARMKRASRLGELLTPGATGPVPAGCYFVGTPHKDGFDSRYADIGFVCARQIIGTGEPLL</sequence>
<dbReference type="Pfam" id="PF10502">
    <property type="entry name" value="Peptidase_S26"/>
    <property type="match status" value="1"/>
</dbReference>
<dbReference type="Proteomes" id="UP000024329">
    <property type="component" value="Unassembled WGS sequence"/>
</dbReference>
<dbReference type="AlphaFoldDB" id="A0A031JPJ9"/>
<accession>A0A031JPJ9</accession>
<dbReference type="GO" id="GO:0004252">
    <property type="term" value="F:serine-type endopeptidase activity"/>
    <property type="evidence" value="ECO:0007669"/>
    <property type="project" value="InterPro"/>
</dbReference>
<dbReference type="PATRIC" id="fig|158500.4.peg.4516"/>
<dbReference type="eggNOG" id="COG4959">
    <property type="taxonomic scope" value="Bacteria"/>
</dbReference>
<evidence type="ECO:0000259" key="1">
    <source>
        <dbReference type="Pfam" id="PF10502"/>
    </source>
</evidence>
<organism evidence="2 3">
    <name type="scientific">Novosphingobium resinovorum</name>
    <dbReference type="NCBI Taxonomy" id="158500"/>
    <lineage>
        <taxon>Bacteria</taxon>
        <taxon>Pseudomonadati</taxon>
        <taxon>Pseudomonadota</taxon>
        <taxon>Alphaproteobacteria</taxon>
        <taxon>Sphingomonadales</taxon>
        <taxon>Sphingomonadaceae</taxon>
        <taxon>Novosphingobium</taxon>
    </lineage>
</organism>
<dbReference type="EMBL" id="JFYZ01000034">
    <property type="protein sequence ID" value="EZP77121.1"/>
    <property type="molecule type" value="Genomic_DNA"/>
</dbReference>
<feature type="domain" description="Peptidase S26" evidence="1">
    <location>
        <begin position="54"/>
        <end position="182"/>
    </location>
</feature>
<dbReference type="Gene3D" id="2.10.109.10">
    <property type="entry name" value="Umud Fragment, subunit A"/>
    <property type="match status" value="1"/>
</dbReference>
<evidence type="ECO:0000313" key="3">
    <source>
        <dbReference type="Proteomes" id="UP000024329"/>
    </source>
</evidence>
<keyword evidence="2" id="KW-0645">Protease</keyword>
<evidence type="ECO:0000313" key="2">
    <source>
        <dbReference type="EMBL" id="EZP77121.1"/>
    </source>
</evidence>